<evidence type="ECO:0000313" key="1">
    <source>
        <dbReference type="EMBL" id="KAH9426653.1"/>
    </source>
</evidence>
<keyword evidence="2" id="KW-1185">Reference proteome</keyword>
<gene>
    <name evidence="1" type="ORF">DERP_002752</name>
</gene>
<organism evidence="1 2">
    <name type="scientific">Dermatophagoides pteronyssinus</name>
    <name type="common">European house dust mite</name>
    <dbReference type="NCBI Taxonomy" id="6956"/>
    <lineage>
        <taxon>Eukaryota</taxon>
        <taxon>Metazoa</taxon>
        <taxon>Ecdysozoa</taxon>
        <taxon>Arthropoda</taxon>
        <taxon>Chelicerata</taxon>
        <taxon>Arachnida</taxon>
        <taxon>Acari</taxon>
        <taxon>Acariformes</taxon>
        <taxon>Sarcoptiformes</taxon>
        <taxon>Astigmata</taxon>
        <taxon>Psoroptidia</taxon>
        <taxon>Analgoidea</taxon>
        <taxon>Pyroglyphidae</taxon>
        <taxon>Dermatophagoidinae</taxon>
        <taxon>Dermatophagoides</taxon>
    </lineage>
</organism>
<protein>
    <submittedName>
        <fullName evidence="1">Uncharacterized protein</fullName>
    </submittedName>
</protein>
<sequence length="69" mass="7800">MSTTAASTIYNFGIIDNYHHHHHPNNHQHSLNQQNNKRGLTANFLGETLEQVIYRFRVSKVSKAAVAAV</sequence>
<dbReference type="Proteomes" id="UP000887458">
    <property type="component" value="Unassembled WGS sequence"/>
</dbReference>
<comment type="caution">
    <text evidence="1">The sequence shown here is derived from an EMBL/GenBank/DDBJ whole genome shotgun (WGS) entry which is preliminary data.</text>
</comment>
<evidence type="ECO:0000313" key="2">
    <source>
        <dbReference type="Proteomes" id="UP000887458"/>
    </source>
</evidence>
<dbReference type="EMBL" id="NJHN03000008">
    <property type="protein sequence ID" value="KAH9426653.1"/>
    <property type="molecule type" value="Genomic_DNA"/>
</dbReference>
<reference evidence="1 2" key="1">
    <citation type="journal article" date="2018" name="J. Allergy Clin. Immunol.">
        <title>High-quality assembly of Dermatophagoides pteronyssinus genome and transcriptome reveals a wide range of novel allergens.</title>
        <authorList>
            <person name="Liu X.Y."/>
            <person name="Yang K.Y."/>
            <person name="Wang M.Q."/>
            <person name="Kwok J.S."/>
            <person name="Zeng X."/>
            <person name="Yang Z."/>
            <person name="Xiao X.J."/>
            <person name="Lau C.P."/>
            <person name="Li Y."/>
            <person name="Huang Z.M."/>
            <person name="Ba J.G."/>
            <person name="Yim A.K."/>
            <person name="Ouyang C.Y."/>
            <person name="Ngai S.M."/>
            <person name="Chan T.F."/>
            <person name="Leung E.L."/>
            <person name="Liu L."/>
            <person name="Liu Z.G."/>
            <person name="Tsui S.K."/>
        </authorList>
    </citation>
    <scope>NUCLEOTIDE SEQUENCE [LARGE SCALE GENOMIC DNA]</scope>
    <source>
        <strain evidence="1">Derp</strain>
    </source>
</reference>
<accession>A0ABQ8JVM0</accession>
<proteinExistence type="predicted"/>
<name>A0ABQ8JVM0_DERPT</name>
<reference evidence="1 2" key="2">
    <citation type="journal article" date="2022" name="Mol. Biol. Evol.">
        <title>Comparative Genomics Reveals Insights into the Divergent Evolution of Astigmatic Mites and Household Pest Adaptations.</title>
        <authorList>
            <person name="Xiong Q."/>
            <person name="Wan A.T."/>
            <person name="Liu X."/>
            <person name="Fung C.S."/>
            <person name="Xiao X."/>
            <person name="Malainual N."/>
            <person name="Hou J."/>
            <person name="Wang L."/>
            <person name="Wang M."/>
            <person name="Yang K.Y."/>
            <person name="Cui Y."/>
            <person name="Leung E.L."/>
            <person name="Nong W."/>
            <person name="Shin S.K."/>
            <person name="Au S.W."/>
            <person name="Jeong K.Y."/>
            <person name="Chew F.T."/>
            <person name="Hui J.H."/>
            <person name="Leung T.F."/>
            <person name="Tungtrongchitr A."/>
            <person name="Zhong N."/>
            <person name="Liu Z."/>
            <person name="Tsui S.K."/>
        </authorList>
    </citation>
    <scope>NUCLEOTIDE SEQUENCE [LARGE SCALE GENOMIC DNA]</scope>
    <source>
        <strain evidence="1">Derp</strain>
    </source>
</reference>